<evidence type="ECO:0000256" key="9">
    <source>
        <dbReference type="SAM" id="Phobius"/>
    </source>
</evidence>
<evidence type="ECO:0000256" key="3">
    <source>
        <dbReference type="ARBA" id="ARBA00022448"/>
    </source>
</evidence>
<evidence type="ECO:0000256" key="7">
    <source>
        <dbReference type="ARBA" id="ARBA00049119"/>
    </source>
</evidence>
<keyword evidence="3 8" id="KW-0813">Transport</keyword>
<dbReference type="GO" id="GO:0005351">
    <property type="term" value="F:carbohydrate:proton symporter activity"/>
    <property type="evidence" value="ECO:0007669"/>
    <property type="project" value="TreeGrafter"/>
</dbReference>
<evidence type="ECO:0000259" key="10">
    <source>
        <dbReference type="PROSITE" id="PS50850"/>
    </source>
</evidence>
<dbReference type="SUPFAM" id="SSF103473">
    <property type="entry name" value="MFS general substrate transporter"/>
    <property type="match status" value="1"/>
</dbReference>
<gene>
    <name evidence="11" type="ORF">Clacol_009208</name>
</gene>
<reference evidence="11" key="1">
    <citation type="submission" date="2021-10" db="EMBL/GenBank/DDBJ databases">
        <title>De novo Genome Assembly of Clathrus columnatus (Basidiomycota, Fungi) Using Illumina and Nanopore Sequence Data.</title>
        <authorList>
            <person name="Ogiso-Tanaka E."/>
            <person name="Itagaki H."/>
            <person name="Hosoya T."/>
            <person name="Hosaka K."/>
        </authorList>
    </citation>
    <scope>NUCLEOTIDE SEQUENCE</scope>
    <source>
        <strain evidence="11">MO-923</strain>
    </source>
</reference>
<dbReference type="PRINTS" id="PR00171">
    <property type="entry name" value="SUGRTRNSPORT"/>
</dbReference>
<evidence type="ECO:0000256" key="5">
    <source>
        <dbReference type="ARBA" id="ARBA00022989"/>
    </source>
</evidence>
<feature type="transmembrane region" description="Helical" evidence="9">
    <location>
        <begin position="116"/>
        <end position="137"/>
    </location>
</feature>
<dbReference type="InterPro" id="IPR020846">
    <property type="entry name" value="MFS_dom"/>
</dbReference>
<comment type="similarity">
    <text evidence="2 8">Belongs to the major facilitator superfamily. Sugar transporter (TC 2.A.1.1) family.</text>
</comment>
<dbReference type="Gene3D" id="1.20.1250.20">
    <property type="entry name" value="MFS general substrate transporter like domains"/>
    <property type="match status" value="1"/>
</dbReference>
<dbReference type="InterPro" id="IPR036259">
    <property type="entry name" value="MFS_trans_sf"/>
</dbReference>
<dbReference type="Pfam" id="PF00083">
    <property type="entry name" value="Sugar_tr"/>
    <property type="match status" value="1"/>
</dbReference>
<dbReference type="FunFam" id="1.20.1250.20:FF:000117">
    <property type="entry name" value="MFS hexose transporter"/>
    <property type="match status" value="1"/>
</dbReference>
<protein>
    <recommendedName>
        <fullName evidence="10">Major facilitator superfamily (MFS) profile domain-containing protein</fullName>
    </recommendedName>
</protein>
<dbReference type="Proteomes" id="UP001050691">
    <property type="component" value="Unassembled WGS sequence"/>
</dbReference>
<dbReference type="AlphaFoldDB" id="A0AAV5AQH1"/>
<feature type="transmembrane region" description="Helical" evidence="9">
    <location>
        <begin position="12"/>
        <end position="32"/>
    </location>
</feature>
<accession>A0AAV5AQH1</accession>
<feature type="transmembrane region" description="Helical" evidence="9">
    <location>
        <begin position="157"/>
        <end position="175"/>
    </location>
</feature>
<dbReference type="InterPro" id="IPR005828">
    <property type="entry name" value="MFS_sugar_transport-like"/>
</dbReference>
<dbReference type="NCBIfam" id="TIGR00879">
    <property type="entry name" value="SP"/>
    <property type="match status" value="1"/>
</dbReference>
<dbReference type="PANTHER" id="PTHR48022:SF64">
    <property type="entry name" value="MAJOR FACILITATOR SUPERFAMILY (MFS) PROFILE DOMAIN-CONTAINING PROTEIN"/>
    <property type="match status" value="1"/>
</dbReference>
<dbReference type="EMBL" id="BPWL01000010">
    <property type="protein sequence ID" value="GJJ14938.1"/>
    <property type="molecule type" value="Genomic_DNA"/>
</dbReference>
<keyword evidence="5 9" id="KW-1133">Transmembrane helix</keyword>
<evidence type="ECO:0000256" key="8">
    <source>
        <dbReference type="RuleBase" id="RU003346"/>
    </source>
</evidence>
<feature type="transmembrane region" description="Helical" evidence="9">
    <location>
        <begin position="91"/>
        <end position="110"/>
    </location>
</feature>
<dbReference type="PANTHER" id="PTHR48022">
    <property type="entry name" value="PLASTIDIC GLUCOSE TRANSPORTER 4"/>
    <property type="match status" value="1"/>
</dbReference>
<feature type="transmembrane region" description="Helical" evidence="9">
    <location>
        <begin position="438"/>
        <end position="457"/>
    </location>
</feature>
<keyword evidence="4 9" id="KW-0812">Transmembrane</keyword>
<feature type="transmembrane region" description="Helical" evidence="9">
    <location>
        <begin position="274"/>
        <end position="294"/>
    </location>
</feature>
<dbReference type="InterPro" id="IPR003663">
    <property type="entry name" value="Sugar/inositol_transpt"/>
</dbReference>
<dbReference type="PROSITE" id="PS50850">
    <property type="entry name" value="MFS"/>
    <property type="match status" value="1"/>
</dbReference>
<dbReference type="InterPro" id="IPR050360">
    <property type="entry name" value="MFS_Sugar_Transporters"/>
</dbReference>
<name>A0AAV5AQH1_9AGAM</name>
<keyword evidence="12" id="KW-1185">Reference proteome</keyword>
<feature type="transmembrane region" description="Helical" evidence="9">
    <location>
        <begin position="409"/>
        <end position="426"/>
    </location>
</feature>
<feature type="transmembrane region" description="Helical" evidence="9">
    <location>
        <begin position="338"/>
        <end position="363"/>
    </location>
</feature>
<feature type="domain" description="Major facilitator superfamily (MFS) profile" evidence="10">
    <location>
        <begin position="22"/>
        <end position="461"/>
    </location>
</feature>
<keyword evidence="6 9" id="KW-0472">Membrane</keyword>
<evidence type="ECO:0000256" key="4">
    <source>
        <dbReference type="ARBA" id="ARBA00022692"/>
    </source>
</evidence>
<feature type="transmembrane region" description="Helical" evidence="9">
    <location>
        <begin position="306"/>
        <end position="326"/>
    </location>
</feature>
<sequence>MGAGAAVASPGQAAYLHLRLVVLNAWICLLLITSYSNGYDGNGLLSLQNFENFFHHPQGGKLGLFNAIQNIGSLAGLPAAPYLTDWAGRRYAILFGAAIMCVGAAIQASSQDLAQFIIARFLMGFGLTFATNAAPCLVTELAYPTQRAQLTSCYNSLWYSGAIVAAWATFGTFYIKNTWSWRVPSLLQALPSVLQLCLLWWCPESPRWLISKGRYDEALNILAYYHANGNIDDPLVQFEFKEIKEAIELDREIALNVGYKSLFMTKGNRKRMRIFVAIAFFSQWSGNGLVSYYLNKVFDSIGITNTTIQLLINGILQIWNLAWALGSSFVCDRYGRRSMFITSCAGMLLFFTLQTICSARFAIAGTASAAHAVIAFIFLFYAAYDIAFTPLIVSYTVEILPYQIRAKGFNIFNFTISCAIIFNQYINPIALAHLQWKYYIFYDAWLAFELVYCYLFVIETKNRTLEETAMLFDGEENVDYLQNRVTKADSFSEKDEKAYHEEHV</sequence>
<evidence type="ECO:0000313" key="12">
    <source>
        <dbReference type="Proteomes" id="UP001050691"/>
    </source>
</evidence>
<evidence type="ECO:0000313" key="11">
    <source>
        <dbReference type="EMBL" id="GJJ14938.1"/>
    </source>
</evidence>
<proteinExistence type="inferred from homology"/>
<comment type="catalytic activity">
    <reaction evidence="7">
        <text>myo-inositol(out) + H(+)(out) = myo-inositol(in) + H(+)(in)</text>
        <dbReference type="Rhea" id="RHEA:60364"/>
        <dbReference type="ChEBI" id="CHEBI:15378"/>
        <dbReference type="ChEBI" id="CHEBI:17268"/>
    </reaction>
</comment>
<dbReference type="GO" id="GO:0016020">
    <property type="term" value="C:membrane"/>
    <property type="evidence" value="ECO:0007669"/>
    <property type="project" value="UniProtKB-SubCell"/>
</dbReference>
<evidence type="ECO:0000256" key="6">
    <source>
        <dbReference type="ARBA" id="ARBA00023136"/>
    </source>
</evidence>
<evidence type="ECO:0000256" key="2">
    <source>
        <dbReference type="ARBA" id="ARBA00010992"/>
    </source>
</evidence>
<feature type="transmembrane region" description="Helical" evidence="9">
    <location>
        <begin position="369"/>
        <end position="397"/>
    </location>
</feature>
<comment type="subcellular location">
    <subcellularLocation>
        <location evidence="1">Membrane</location>
        <topology evidence="1">Multi-pass membrane protein</topology>
    </subcellularLocation>
</comment>
<evidence type="ECO:0000256" key="1">
    <source>
        <dbReference type="ARBA" id="ARBA00004141"/>
    </source>
</evidence>
<organism evidence="11 12">
    <name type="scientific">Clathrus columnatus</name>
    <dbReference type="NCBI Taxonomy" id="1419009"/>
    <lineage>
        <taxon>Eukaryota</taxon>
        <taxon>Fungi</taxon>
        <taxon>Dikarya</taxon>
        <taxon>Basidiomycota</taxon>
        <taxon>Agaricomycotina</taxon>
        <taxon>Agaricomycetes</taxon>
        <taxon>Phallomycetidae</taxon>
        <taxon>Phallales</taxon>
        <taxon>Clathraceae</taxon>
        <taxon>Clathrus</taxon>
    </lineage>
</organism>
<comment type="caution">
    <text evidence="11">The sequence shown here is derived from an EMBL/GenBank/DDBJ whole genome shotgun (WGS) entry which is preliminary data.</text>
</comment>